<dbReference type="EMBL" id="ML180008">
    <property type="protein sequence ID" value="THU79587.1"/>
    <property type="molecule type" value="Genomic_DNA"/>
</dbReference>
<keyword evidence="1" id="KW-0472">Membrane</keyword>
<accession>A0A4S8KUL7</accession>
<protein>
    <submittedName>
        <fullName evidence="2">Uncharacterized protein</fullName>
    </submittedName>
</protein>
<evidence type="ECO:0000256" key="1">
    <source>
        <dbReference type="SAM" id="Phobius"/>
    </source>
</evidence>
<keyword evidence="3" id="KW-1185">Reference proteome</keyword>
<evidence type="ECO:0000313" key="3">
    <source>
        <dbReference type="Proteomes" id="UP000297245"/>
    </source>
</evidence>
<feature type="transmembrane region" description="Helical" evidence="1">
    <location>
        <begin position="71"/>
        <end position="95"/>
    </location>
</feature>
<name>A0A4S8KUL7_DENBC</name>
<keyword evidence="1" id="KW-1133">Transmembrane helix</keyword>
<dbReference type="AlphaFoldDB" id="A0A4S8KUL7"/>
<proteinExistence type="predicted"/>
<evidence type="ECO:0000313" key="2">
    <source>
        <dbReference type="EMBL" id="THU79587.1"/>
    </source>
</evidence>
<gene>
    <name evidence="2" type="ORF">K435DRAFT_523490</name>
</gene>
<reference evidence="2 3" key="1">
    <citation type="journal article" date="2019" name="Nat. Ecol. Evol.">
        <title>Megaphylogeny resolves global patterns of mushroom evolution.</title>
        <authorList>
            <person name="Varga T."/>
            <person name="Krizsan K."/>
            <person name="Foldi C."/>
            <person name="Dima B."/>
            <person name="Sanchez-Garcia M."/>
            <person name="Sanchez-Ramirez S."/>
            <person name="Szollosi G.J."/>
            <person name="Szarkandi J.G."/>
            <person name="Papp V."/>
            <person name="Albert L."/>
            <person name="Andreopoulos W."/>
            <person name="Angelini C."/>
            <person name="Antonin V."/>
            <person name="Barry K.W."/>
            <person name="Bougher N.L."/>
            <person name="Buchanan P."/>
            <person name="Buyck B."/>
            <person name="Bense V."/>
            <person name="Catcheside P."/>
            <person name="Chovatia M."/>
            <person name="Cooper J."/>
            <person name="Damon W."/>
            <person name="Desjardin D."/>
            <person name="Finy P."/>
            <person name="Geml J."/>
            <person name="Haridas S."/>
            <person name="Hughes K."/>
            <person name="Justo A."/>
            <person name="Karasinski D."/>
            <person name="Kautmanova I."/>
            <person name="Kiss B."/>
            <person name="Kocsube S."/>
            <person name="Kotiranta H."/>
            <person name="LaButti K.M."/>
            <person name="Lechner B.E."/>
            <person name="Liimatainen K."/>
            <person name="Lipzen A."/>
            <person name="Lukacs Z."/>
            <person name="Mihaltcheva S."/>
            <person name="Morgado L.N."/>
            <person name="Niskanen T."/>
            <person name="Noordeloos M.E."/>
            <person name="Ohm R.A."/>
            <person name="Ortiz-Santana B."/>
            <person name="Ovrebo C."/>
            <person name="Racz N."/>
            <person name="Riley R."/>
            <person name="Savchenko A."/>
            <person name="Shiryaev A."/>
            <person name="Soop K."/>
            <person name="Spirin V."/>
            <person name="Szebenyi C."/>
            <person name="Tomsovsky M."/>
            <person name="Tulloss R.E."/>
            <person name="Uehling J."/>
            <person name="Grigoriev I.V."/>
            <person name="Vagvolgyi C."/>
            <person name="Papp T."/>
            <person name="Martin F.M."/>
            <person name="Miettinen O."/>
            <person name="Hibbett D.S."/>
            <person name="Nagy L.G."/>
        </authorList>
    </citation>
    <scope>NUCLEOTIDE SEQUENCE [LARGE SCALE GENOMIC DNA]</scope>
    <source>
        <strain evidence="2 3">CBS 962.96</strain>
    </source>
</reference>
<keyword evidence="1" id="KW-0812">Transmembrane</keyword>
<sequence>MILFHSLFKFLVSPSFPTLSFPHSFRLSLKKLPFLSYQSHSHISGPVARGSSPGLMHAYSSLPTISAEPNLFLFLPCICACVSVFHLVVFIYSVILETIVRLQLVVYHFILLERCCSVPRSRRER</sequence>
<organism evidence="2 3">
    <name type="scientific">Dendrothele bispora (strain CBS 962.96)</name>
    <dbReference type="NCBI Taxonomy" id="1314807"/>
    <lineage>
        <taxon>Eukaryota</taxon>
        <taxon>Fungi</taxon>
        <taxon>Dikarya</taxon>
        <taxon>Basidiomycota</taxon>
        <taxon>Agaricomycotina</taxon>
        <taxon>Agaricomycetes</taxon>
        <taxon>Agaricomycetidae</taxon>
        <taxon>Agaricales</taxon>
        <taxon>Agaricales incertae sedis</taxon>
        <taxon>Dendrothele</taxon>
    </lineage>
</organism>
<dbReference type="Proteomes" id="UP000297245">
    <property type="component" value="Unassembled WGS sequence"/>
</dbReference>